<evidence type="ECO:0000256" key="8">
    <source>
        <dbReference type="ARBA" id="ARBA00023163"/>
    </source>
</evidence>
<keyword evidence="6" id="KW-0805">Transcription regulation</keyword>
<evidence type="ECO:0000256" key="5">
    <source>
        <dbReference type="ARBA" id="ARBA00022833"/>
    </source>
</evidence>
<dbReference type="InterPro" id="IPR050527">
    <property type="entry name" value="Snail/Krueppel_Znf"/>
</dbReference>
<dbReference type="GO" id="GO:0055059">
    <property type="term" value="P:asymmetric neuroblast division"/>
    <property type="evidence" value="ECO:0007669"/>
    <property type="project" value="UniProtKB-ARBA"/>
</dbReference>
<reference evidence="14 15" key="1">
    <citation type="submission" date="2022-05" db="EMBL/GenBank/DDBJ databases">
        <title>A multi-omics perspective on studying reproductive biology in Daphnia sinensis.</title>
        <authorList>
            <person name="Jia J."/>
        </authorList>
    </citation>
    <scope>NUCLEOTIDE SEQUENCE [LARGE SCALE GENOMIC DNA]</scope>
    <source>
        <strain evidence="14 15">WSL</strain>
    </source>
</reference>
<dbReference type="InterPro" id="IPR036236">
    <property type="entry name" value="Znf_C2H2_sf"/>
</dbReference>
<keyword evidence="2" id="KW-0479">Metal-binding</keyword>
<dbReference type="PROSITE" id="PS00028">
    <property type="entry name" value="ZINC_FINGER_C2H2_1"/>
    <property type="match status" value="4"/>
</dbReference>
<dbReference type="GO" id="GO:0008270">
    <property type="term" value="F:zinc ion binding"/>
    <property type="evidence" value="ECO:0007669"/>
    <property type="project" value="UniProtKB-KW"/>
</dbReference>
<evidence type="ECO:0000313" key="15">
    <source>
        <dbReference type="Proteomes" id="UP000820818"/>
    </source>
</evidence>
<keyword evidence="4 11" id="KW-0863">Zinc-finger</keyword>
<dbReference type="EMBL" id="WJBH02000010">
    <property type="protein sequence ID" value="KAI9551493.1"/>
    <property type="molecule type" value="Genomic_DNA"/>
</dbReference>
<feature type="domain" description="C2H2-type" evidence="13">
    <location>
        <begin position="379"/>
        <end position="406"/>
    </location>
</feature>
<dbReference type="GO" id="GO:0000981">
    <property type="term" value="F:DNA-binding transcription factor activity, RNA polymerase II-specific"/>
    <property type="evidence" value="ECO:0007669"/>
    <property type="project" value="TreeGrafter"/>
</dbReference>
<gene>
    <name evidence="14" type="ORF">GHT06_021826</name>
</gene>
<feature type="domain" description="C2H2-type" evidence="13">
    <location>
        <begin position="351"/>
        <end position="378"/>
    </location>
</feature>
<evidence type="ECO:0000313" key="14">
    <source>
        <dbReference type="EMBL" id="KAI9551493.1"/>
    </source>
</evidence>
<feature type="region of interest" description="Disordered" evidence="12">
    <location>
        <begin position="85"/>
        <end position="105"/>
    </location>
</feature>
<sequence length="445" mass="48796">MPKSFLFTHRRYNISPVPAEEAATIASSLRNGKDDVPAVVSVVKQVQQPQRYIQQQHRKANSNPQNYPAFPLSPGQGTVAELKSPGRPQSARISPVIGSGSIMTPDGRLQHHGTTIPEEMYNLFQLAEVSLATSGGSEFRSVLERLRHQQQGLVMARALKSPVVKMLDMSNCSGHSTPVLDKPLDLSRDPATTATASEVRILTPSPSPTPSETHLTINLGLRKKSPQSSRAASSEADDDEDDDEEEDVDEMDATDSCWSPHDVTSCKSVSVVVKGPSASNSSNSGDSHTGPDGHECPDCGKRYSTSSNLARHRQTHRSPADQKARRCPHCDKVYVSVPAFSMHVRTHSQGCKCPYCGKSFSRPWLLQGHIRTHTGEKPFTCQICEKAFADKSNLRAHIQTHSNLKPFTCQRCGKAFALKSYLYKHEESSCMKMVTKAPAPDPKDD</sequence>
<dbReference type="Proteomes" id="UP000820818">
    <property type="component" value="Linkage Group LG10"/>
</dbReference>
<dbReference type="FunFam" id="3.30.160.60:FF:000322">
    <property type="entry name" value="GDNF-inducible zinc finger protein 1"/>
    <property type="match status" value="1"/>
</dbReference>
<proteinExistence type="inferred from homology"/>
<dbReference type="Pfam" id="PF00096">
    <property type="entry name" value="zf-C2H2"/>
    <property type="match status" value="5"/>
</dbReference>
<evidence type="ECO:0000256" key="3">
    <source>
        <dbReference type="ARBA" id="ARBA00022737"/>
    </source>
</evidence>
<protein>
    <submittedName>
        <fullName evidence="14">Zinc finger-like protein</fullName>
    </submittedName>
</protein>
<feature type="region of interest" description="Disordered" evidence="12">
    <location>
        <begin position="201"/>
        <end position="259"/>
    </location>
</feature>
<dbReference type="GO" id="GO:2000177">
    <property type="term" value="P:regulation of neural precursor cell proliferation"/>
    <property type="evidence" value="ECO:0007669"/>
    <property type="project" value="UniProtKB-ARBA"/>
</dbReference>
<dbReference type="AlphaFoldDB" id="A0AAD5L5P2"/>
<comment type="caution">
    <text evidence="14">The sequence shown here is derived from an EMBL/GenBank/DDBJ whole genome shotgun (WGS) entry which is preliminary data.</text>
</comment>
<keyword evidence="3" id="KW-0677">Repeat</keyword>
<evidence type="ECO:0000256" key="4">
    <source>
        <dbReference type="ARBA" id="ARBA00022771"/>
    </source>
</evidence>
<keyword evidence="5" id="KW-0862">Zinc</keyword>
<dbReference type="GO" id="GO:0060562">
    <property type="term" value="P:epithelial tube morphogenesis"/>
    <property type="evidence" value="ECO:0007669"/>
    <property type="project" value="UniProtKB-ARBA"/>
</dbReference>
<evidence type="ECO:0000256" key="11">
    <source>
        <dbReference type="PROSITE-ProRule" id="PRU00042"/>
    </source>
</evidence>
<evidence type="ECO:0000256" key="12">
    <source>
        <dbReference type="SAM" id="MobiDB-lite"/>
    </source>
</evidence>
<dbReference type="FunFam" id="3.30.160.60:FF:000043">
    <property type="entry name" value="Scratch family zinc finger 2"/>
    <property type="match status" value="1"/>
</dbReference>
<name>A0AAD5L5P2_9CRUS</name>
<feature type="region of interest" description="Disordered" evidence="12">
    <location>
        <begin position="274"/>
        <end position="297"/>
    </location>
</feature>
<keyword evidence="15" id="KW-1185">Reference proteome</keyword>
<dbReference type="GO" id="GO:0000978">
    <property type="term" value="F:RNA polymerase II cis-regulatory region sequence-specific DNA binding"/>
    <property type="evidence" value="ECO:0007669"/>
    <property type="project" value="TreeGrafter"/>
</dbReference>
<evidence type="ECO:0000256" key="7">
    <source>
        <dbReference type="ARBA" id="ARBA00023125"/>
    </source>
</evidence>
<keyword evidence="8" id="KW-0804">Transcription</keyword>
<evidence type="ECO:0000256" key="9">
    <source>
        <dbReference type="ARBA" id="ARBA00023242"/>
    </source>
</evidence>
<evidence type="ECO:0000256" key="2">
    <source>
        <dbReference type="ARBA" id="ARBA00022723"/>
    </source>
</evidence>
<evidence type="ECO:0000256" key="6">
    <source>
        <dbReference type="ARBA" id="ARBA00023015"/>
    </source>
</evidence>
<dbReference type="InterPro" id="IPR013087">
    <property type="entry name" value="Znf_C2H2_type"/>
</dbReference>
<evidence type="ECO:0000256" key="10">
    <source>
        <dbReference type="ARBA" id="ARBA00037948"/>
    </source>
</evidence>
<evidence type="ECO:0000259" key="13">
    <source>
        <dbReference type="PROSITE" id="PS50157"/>
    </source>
</evidence>
<comment type="subcellular location">
    <subcellularLocation>
        <location evidence="1">Nucleus</location>
    </subcellularLocation>
</comment>
<dbReference type="FunFam" id="3.30.160.60:FF:000130">
    <property type="entry name" value="Spalt-like transcription factor 4"/>
    <property type="match status" value="1"/>
</dbReference>
<feature type="compositionally biased region" description="Low complexity" evidence="12">
    <location>
        <begin position="274"/>
        <end position="287"/>
    </location>
</feature>
<organism evidence="14 15">
    <name type="scientific">Daphnia sinensis</name>
    <dbReference type="NCBI Taxonomy" id="1820382"/>
    <lineage>
        <taxon>Eukaryota</taxon>
        <taxon>Metazoa</taxon>
        <taxon>Ecdysozoa</taxon>
        <taxon>Arthropoda</taxon>
        <taxon>Crustacea</taxon>
        <taxon>Branchiopoda</taxon>
        <taxon>Diplostraca</taxon>
        <taxon>Cladocera</taxon>
        <taxon>Anomopoda</taxon>
        <taxon>Daphniidae</taxon>
        <taxon>Daphnia</taxon>
        <taxon>Daphnia similis group</taxon>
    </lineage>
</organism>
<feature type="compositionally biased region" description="Acidic residues" evidence="12">
    <location>
        <begin position="235"/>
        <end position="253"/>
    </location>
</feature>
<dbReference type="GO" id="GO:0005634">
    <property type="term" value="C:nucleus"/>
    <property type="evidence" value="ECO:0007669"/>
    <property type="project" value="UniProtKB-SubCell"/>
</dbReference>
<dbReference type="SMART" id="SM00355">
    <property type="entry name" value="ZnF_C2H2"/>
    <property type="match status" value="5"/>
</dbReference>
<keyword evidence="7" id="KW-0238">DNA-binding</keyword>
<comment type="similarity">
    <text evidence="10">Belongs to the snail C2H2-type zinc-finger protein family.</text>
</comment>
<accession>A0AAD5L5P2</accession>
<dbReference type="SUPFAM" id="SSF57667">
    <property type="entry name" value="beta-beta-alpha zinc fingers"/>
    <property type="match status" value="3"/>
</dbReference>
<keyword evidence="9" id="KW-0539">Nucleus</keyword>
<dbReference type="PANTHER" id="PTHR24388:SF100">
    <property type="entry name" value="ZINC FINGER PROTEIN 423"/>
    <property type="match status" value="1"/>
</dbReference>
<dbReference type="PROSITE" id="PS50157">
    <property type="entry name" value="ZINC_FINGER_C2H2_2"/>
    <property type="match status" value="4"/>
</dbReference>
<dbReference type="PANTHER" id="PTHR24388">
    <property type="entry name" value="ZINC FINGER PROTEIN"/>
    <property type="match status" value="1"/>
</dbReference>
<feature type="domain" description="C2H2-type" evidence="13">
    <location>
        <begin position="294"/>
        <end position="321"/>
    </location>
</feature>
<evidence type="ECO:0000256" key="1">
    <source>
        <dbReference type="ARBA" id="ARBA00004123"/>
    </source>
</evidence>
<feature type="domain" description="C2H2-type" evidence="13">
    <location>
        <begin position="407"/>
        <end position="438"/>
    </location>
</feature>
<dbReference type="Gene3D" id="3.30.160.60">
    <property type="entry name" value="Classic Zinc Finger"/>
    <property type="match status" value="4"/>
</dbReference>
<dbReference type="FunFam" id="3.30.160.60:FF:000207">
    <property type="entry name" value="zinc finger protein SNAI2"/>
    <property type="match status" value="1"/>
</dbReference>